<evidence type="ECO:0000256" key="3">
    <source>
        <dbReference type="ARBA" id="ARBA00022448"/>
    </source>
</evidence>
<dbReference type="OrthoDB" id="3181706at2"/>
<dbReference type="PANTHER" id="PTHR34979:SF1">
    <property type="entry name" value="INNER MEMBRANE PROTEIN YGAZ"/>
    <property type="match status" value="1"/>
</dbReference>
<feature type="transmembrane region" description="Helical" evidence="8">
    <location>
        <begin position="219"/>
        <end position="238"/>
    </location>
</feature>
<evidence type="ECO:0000256" key="8">
    <source>
        <dbReference type="SAM" id="Phobius"/>
    </source>
</evidence>
<keyword evidence="4" id="KW-1003">Cell membrane</keyword>
<reference evidence="10 11" key="2">
    <citation type="submission" date="2012-08" db="EMBL/GenBank/DDBJ databases">
        <title>The Genome Sequence of Turicella otitidis ATCC 51513.</title>
        <authorList>
            <consortium name="The Broad Institute Genome Sequencing Platform"/>
            <person name="Earl A."/>
            <person name="Ward D."/>
            <person name="Feldgarden M."/>
            <person name="Gevers D."/>
            <person name="Huys G."/>
            <person name="Walker B."/>
            <person name="Young S.K."/>
            <person name="Zeng Q."/>
            <person name="Gargeya S."/>
            <person name="Fitzgerald M."/>
            <person name="Haas B."/>
            <person name="Abouelleil A."/>
            <person name="Alvarado L."/>
            <person name="Arachchi H.M."/>
            <person name="Berlin A.M."/>
            <person name="Chapman S.B."/>
            <person name="Goldberg J."/>
            <person name="Griggs A."/>
            <person name="Gujja S."/>
            <person name="Hansen M."/>
            <person name="Howarth C."/>
            <person name="Imamovic A."/>
            <person name="Larimer J."/>
            <person name="McCowen C."/>
            <person name="Montmayeur A."/>
            <person name="Murphy C."/>
            <person name="Neiman D."/>
            <person name="Pearson M."/>
            <person name="Priest M."/>
            <person name="Roberts A."/>
            <person name="Saif S."/>
            <person name="Shea T."/>
            <person name="Sisk P."/>
            <person name="Sykes S."/>
            <person name="Wortman J."/>
            <person name="Nusbaum C."/>
            <person name="Birren B."/>
        </authorList>
    </citation>
    <scope>NUCLEOTIDE SEQUENCE [LARGE SCALE GENOMIC DNA]</scope>
    <source>
        <strain evidence="10 11">ATCC 51513</strain>
    </source>
</reference>
<evidence type="ECO:0000313" key="12">
    <source>
        <dbReference type="Proteomes" id="UP000011016"/>
    </source>
</evidence>
<dbReference type="STRING" id="29321.AAV33_08225"/>
<dbReference type="HOGENOM" id="CLU_065777_4_0_11"/>
<name>I7LCL1_9CORY</name>
<evidence type="ECO:0000256" key="1">
    <source>
        <dbReference type="ARBA" id="ARBA00004651"/>
    </source>
</evidence>
<evidence type="ECO:0000256" key="4">
    <source>
        <dbReference type="ARBA" id="ARBA00022475"/>
    </source>
</evidence>
<dbReference type="AlphaFoldDB" id="I7LCL1"/>
<evidence type="ECO:0000313" key="11">
    <source>
        <dbReference type="Proteomes" id="UP000006078"/>
    </source>
</evidence>
<protein>
    <submittedName>
        <fullName evidence="10">Azaleucine resistance protein AzlC</fullName>
    </submittedName>
    <submittedName>
        <fullName evidence="9">Branched-chain amino acid transport protein azlC</fullName>
    </submittedName>
</protein>
<sequence>MRCSRRCGRCAVALKDDALTAFRFTLPVAAAYVPLGMALGIFAVDEGLAWYWPVIAATILYAGSAEFLAIGMIASGASVVQAAVNAFVVNYRHVFYGLSFPLHRMNGPAARAYGVFALTDEAYAVTSAGAGARMTGRQLLLFQIFIQVWWVSGAAVGALLGQFIPDEITGFDFAMTAMFTVLAVQAALRVPHKLFYGAITAVAIAAAFAAERLVHPDLFLLAGLITYLALISAGYAYAQREERGGRTRV</sequence>
<keyword evidence="11" id="KW-1185">Reference proteome</keyword>
<organism evidence="9 12">
    <name type="scientific">Corynebacterium otitidis ATCC 51513</name>
    <dbReference type="NCBI Taxonomy" id="883169"/>
    <lineage>
        <taxon>Bacteria</taxon>
        <taxon>Bacillati</taxon>
        <taxon>Actinomycetota</taxon>
        <taxon>Actinomycetes</taxon>
        <taxon>Mycobacteriales</taxon>
        <taxon>Corynebacteriaceae</taxon>
        <taxon>Corynebacterium</taxon>
    </lineage>
</organism>
<dbReference type="GO" id="GO:0005886">
    <property type="term" value="C:plasma membrane"/>
    <property type="evidence" value="ECO:0007669"/>
    <property type="project" value="UniProtKB-SubCell"/>
</dbReference>
<reference evidence="9 12" key="1">
    <citation type="journal article" date="2012" name="J. Bacteriol.">
        <title>Draft Genome Sequence of Turicella otitidis ATCC 51513, Isolated from Middle Ear Fluid from a Child with Otitis Media.</title>
        <authorList>
            <person name="Brinkrolf K."/>
            <person name="Schneider J."/>
            <person name="Knecht M."/>
            <person name="Ruckert C."/>
            <person name="Tauch A."/>
        </authorList>
    </citation>
    <scope>NUCLEOTIDE SEQUENCE [LARGE SCALE GENOMIC DNA]</scope>
    <source>
        <strain evidence="9 12">ATCC 51513</strain>
    </source>
</reference>
<evidence type="ECO:0000313" key="10">
    <source>
        <dbReference type="EMBL" id="EJZ81408.1"/>
    </source>
</evidence>
<dbReference type="GO" id="GO:1903785">
    <property type="term" value="P:L-valine transmembrane transport"/>
    <property type="evidence" value="ECO:0007669"/>
    <property type="project" value="TreeGrafter"/>
</dbReference>
<dbReference type="eggNOG" id="COG1296">
    <property type="taxonomic scope" value="Bacteria"/>
</dbReference>
<keyword evidence="3" id="KW-0813">Transport</keyword>
<dbReference type="Proteomes" id="UP000011016">
    <property type="component" value="Unassembled WGS sequence"/>
</dbReference>
<dbReference type="PANTHER" id="PTHR34979">
    <property type="entry name" value="INNER MEMBRANE PROTEIN YGAZ"/>
    <property type="match status" value="1"/>
</dbReference>
<feature type="transmembrane region" description="Helical" evidence="8">
    <location>
        <begin position="170"/>
        <end position="188"/>
    </location>
</feature>
<evidence type="ECO:0000256" key="5">
    <source>
        <dbReference type="ARBA" id="ARBA00022692"/>
    </source>
</evidence>
<dbReference type="Pfam" id="PF03591">
    <property type="entry name" value="AzlC"/>
    <property type="match status" value="1"/>
</dbReference>
<gene>
    <name evidence="9" type="primary">azlC</name>
    <name evidence="9" type="ORF">BN46_1328</name>
    <name evidence="10" type="ORF">HMPREF9719_01679</name>
</gene>
<evidence type="ECO:0000256" key="6">
    <source>
        <dbReference type="ARBA" id="ARBA00022989"/>
    </source>
</evidence>
<dbReference type="InterPro" id="IPR011606">
    <property type="entry name" value="Brnchd-chn_aa_trnsp_permease"/>
</dbReference>
<feature type="transmembrane region" description="Helical" evidence="8">
    <location>
        <begin position="50"/>
        <end position="74"/>
    </location>
</feature>
<evidence type="ECO:0000313" key="9">
    <source>
        <dbReference type="EMBL" id="CCI84049.1"/>
    </source>
</evidence>
<accession>I7LCL1</accession>
<comment type="caution">
    <text evidence="9">The sequence shown here is derived from an EMBL/GenBank/DDBJ whole genome shotgun (WGS) entry which is preliminary data.</text>
</comment>
<keyword evidence="5 8" id="KW-0812">Transmembrane</keyword>
<evidence type="ECO:0000256" key="2">
    <source>
        <dbReference type="ARBA" id="ARBA00010735"/>
    </source>
</evidence>
<feature type="transmembrane region" description="Helical" evidence="8">
    <location>
        <begin position="21"/>
        <end position="44"/>
    </location>
</feature>
<feature type="transmembrane region" description="Helical" evidence="8">
    <location>
        <begin position="139"/>
        <end position="164"/>
    </location>
</feature>
<proteinExistence type="inferred from homology"/>
<feature type="transmembrane region" description="Helical" evidence="8">
    <location>
        <begin position="195"/>
        <end position="213"/>
    </location>
</feature>
<keyword evidence="7 8" id="KW-0472">Membrane</keyword>
<dbReference type="Proteomes" id="UP000006078">
    <property type="component" value="Unassembled WGS sequence"/>
</dbReference>
<comment type="subcellular location">
    <subcellularLocation>
        <location evidence="1">Cell membrane</location>
        <topology evidence="1">Multi-pass membrane protein</topology>
    </subcellularLocation>
</comment>
<evidence type="ECO:0000256" key="7">
    <source>
        <dbReference type="ARBA" id="ARBA00023136"/>
    </source>
</evidence>
<dbReference type="EMBL" id="CAJZ01000195">
    <property type="protein sequence ID" value="CCI84049.1"/>
    <property type="molecule type" value="Genomic_DNA"/>
</dbReference>
<comment type="similarity">
    <text evidence="2">Belongs to the AzlC family.</text>
</comment>
<keyword evidence="6 8" id="KW-1133">Transmembrane helix</keyword>
<dbReference type="EMBL" id="AHAE01000078">
    <property type="protein sequence ID" value="EJZ81408.1"/>
    <property type="molecule type" value="Genomic_DNA"/>
</dbReference>